<dbReference type="NCBIfam" id="NF033579">
    <property type="entry name" value="transpos_IS5_2"/>
    <property type="match status" value="1"/>
</dbReference>
<dbReference type="GO" id="GO:0006313">
    <property type="term" value="P:DNA transposition"/>
    <property type="evidence" value="ECO:0007669"/>
    <property type="project" value="InterPro"/>
</dbReference>
<dbReference type="InterPro" id="IPR053520">
    <property type="entry name" value="Transposase_Tn903"/>
</dbReference>
<evidence type="ECO:0000259" key="1">
    <source>
        <dbReference type="Pfam" id="PF01609"/>
    </source>
</evidence>
<dbReference type="GO" id="GO:0004803">
    <property type="term" value="F:transposase activity"/>
    <property type="evidence" value="ECO:0007669"/>
    <property type="project" value="InterPro"/>
</dbReference>
<dbReference type="PANTHER" id="PTHR34631:SF3">
    <property type="entry name" value="ISSOD12 TRANSPOSASE TNPA_ISSOD12"/>
    <property type="match status" value="1"/>
</dbReference>
<dbReference type="AlphaFoldDB" id="A0A2W4XJI8"/>
<organism evidence="2 3">
    <name type="scientific">Phormidesmis priestleyi</name>
    <dbReference type="NCBI Taxonomy" id="268141"/>
    <lineage>
        <taxon>Bacteria</taxon>
        <taxon>Bacillati</taxon>
        <taxon>Cyanobacteriota</taxon>
        <taxon>Cyanophyceae</taxon>
        <taxon>Leptolyngbyales</taxon>
        <taxon>Leptolyngbyaceae</taxon>
        <taxon>Phormidesmis</taxon>
    </lineage>
</organism>
<dbReference type="PANTHER" id="PTHR34631">
    <property type="match status" value="1"/>
</dbReference>
<comment type="caution">
    <text evidence="2">The sequence shown here is derived from an EMBL/GenBank/DDBJ whole genome shotgun (WGS) entry which is preliminary data.</text>
</comment>
<proteinExistence type="predicted"/>
<evidence type="ECO:0000313" key="3">
    <source>
        <dbReference type="Proteomes" id="UP000249794"/>
    </source>
</evidence>
<protein>
    <submittedName>
        <fullName evidence="2">IS5 family transposase</fullName>
    </submittedName>
</protein>
<accession>A0A2W4XJI8</accession>
<dbReference type="Proteomes" id="UP000249794">
    <property type="component" value="Unassembled WGS sequence"/>
</dbReference>
<dbReference type="InterPro" id="IPR053172">
    <property type="entry name" value="Tn903_transposase"/>
</dbReference>
<reference evidence="2 3" key="2">
    <citation type="submission" date="2018-06" db="EMBL/GenBank/DDBJ databases">
        <title>Metagenomic assembly of (sub)arctic Cyanobacteria and their associated microbiome from non-axenic cultures.</title>
        <authorList>
            <person name="Baurain D."/>
        </authorList>
    </citation>
    <scope>NUCLEOTIDE SEQUENCE [LARGE SCALE GENOMIC DNA]</scope>
    <source>
        <strain evidence="2">ULC027bin1</strain>
    </source>
</reference>
<sequence>MLHQYSETLDTQIFSINIANGKPLIYKASVILVQQSRTGIKVYGEGEWKTRQHGISKRRTWRKLHLAVDEATGEILSGVVTDNSCHDSEVLGELLDEIADPISQVDADGAYDTAACYDYIDERGAIAGIPPQRNAKIWFHGNRKTPRHPRDENLRKIRLVGRAKWKRLINYHRRSLAETTMFRFKTAFGGKVSSRKMNRQVNELKVQCLVLNRMIQVAKPDSYAC</sequence>
<name>A0A2W4XJI8_9CYAN</name>
<gene>
    <name evidence="2" type="ORF">DCF15_09180</name>
</gene>
<dbReference type="Pfam" id="PF01609">
    <property type="entry name" value="DDE_Tnp_1"/>
    <property type="match status" value="1"/>
</dbReference>
<dbReference type="InterPro" id="IPR002559">
    <property type="entry name" value="Transposase_11"/>
</dbReference>
<feature type="domain" description="Transposase IS4-like" evidence="1">
    <location>
        <begin position="38"/>
        <end position="212"/>
    </location>
</feature>
<reference evidence="3" key="1">
    <citation type="submission" date="2018-04" db="EMBL/GenBank/DDBJ databases">
        <authorList>
            <person name="Cornet L."/>
        </authorList>
    </citation>
    <scope>NUCLEOTIDE SEQUENCE [LARGE SCALE GENOMIC DNA]</scope>
</reference>
<dbReference type="EMBL" id="QBMP01000077">
    <property type="protein sequence ID" value="PZO56272.1"/>
    <property type="molecule type" value="Genomic_DNA"/>
</dbReference>
<evidence type="ECO:0000313" key="2">
    <source>
        <dbReference type="EMBL" id="PZO56272.1"/>
    </source>
</evidence>
<dbReference type="GO" id="GO:0003677">
    <property type="term" value="F:DNA binding"/>
    <property type="evidence" value="ECO:0007669"/>
    <property type="project" value="InterPro"/>
</dbReference>